<protein>
    <submittedName>
        <fullName evidence="2">Uncharacterized protein</fullName>
    </submittedName>
</protein>
<reference evidence="2 3" key="1">
    <citation type="submission" date="2014-04" db="EMBL/GenBank/DDBJ databases">
        <title>Evolutionary Origins and Diversification of the Mycorrhizal Mutualists.</title>
        <authorList>
            <consortium name="DOE Joint Genome Institute"/>
            <consortium name="Mycorrhizal Genomics Consortium"/>
            <person name="Kohler A."/>
            <person name="Kuo A."/>
            <person name="Nagy L.G."/>
            <person name="Floudas D."/>
            <person name="Copeland A."/>
            <person name="Barry K.W."/>
            <person name="Cichocki N."/>
            <person name="Veneault-Fourrey C."/>
            <person name="LaButti K."/>
            <person name="Lindquist E.A."/>
            <person name="Lipzen A."/>
            <person name="Lundell T."/>
            <person name="Morin E."/>
            <person name="Murat C."/>
            <person name="Riley R."/>
            <person name="Ohm R."/>
            <person name="Sun H."/>
            <person name="Tunlid A."/>
            <person name="Henrissat B."/>
            <person name="Grigoriev I.V."/>
            <person name="Hibbett D.S."/>
            <person name="Martin F."/>
        </authorList>
    </citation>
    <scope>NUCLEOTIDE SEQUENCE [LARGE SCALE GENOMIC DNA]</scope>
    <source>
        <strain evidence="2 3">Koide BX008</strain>
    </source>
</reference>
<feature type="compositionally biased region" description="Polar residues" evidence="1">
    <location>
        <begin position="135"/>
        <end position="153"/>
    </location>
</feature>
<keyword evidence="3" id="KW-1185">Reference proteome</keyword>
<feature type="region of interest" description="Disordered" evidence="1">
    <location>
        <begin position="125"/>
        <end position="167"/>
    </location>
</feature>
<dbReference type="InParanoid" id="A0A0C2X764"/>
<dbReference type="AlphaFoldDB" id="A0A0C2X764"/>
<dbReference type="HOGENOM" id="CLU_135714_0_0_1"/>
<gene>
    <name evidence="2" type="ORF">M378DRAFT_579195</name>
</gene>
<dbReference type="Proteomes" id="UP000054549">
    <property type="component" value="Unassembled WGS sequence"/>
</dbReference>
<feature type="compositionally biased region" description="Polar residues" evidence="1">
    <location>
        <begin position="1"/>
        <end position="44"/>
    </location>
</feature>
<accession>A0A0C2X764</accession>
<evidence type="ECO:0000313" key="2">
    <source>
        <dbReference type="EMBL" id="KIL64573.1"/>
    </source>
</evidence>
<evidence type="ECO:0000256" key="1">
    <source>
        <dbReference type="SAM" id="MobiDB-lite"/>
    </source>
</evidence>
<feature type="region of interest" description="Disordered" evidence="1">
    <location>
        <begin position="1"/>
        <end position="71"/>
    </location>
</feature>
<dbReference type="EMBL" id="KN818248">
    <property type="protein sequence ID" value="KIL64573.1"/>
    <property type="molecule type" value="Genomic_DNA"/>
</dbReference>
<organism evidence="2 3">
    <name type="scientific">Amanita muscaria (strain Koide BX008)</name>
    <dbReference type="NCBI Taxonomy" id="946122"/>
    <lineage>
        <taxon>Eukaryota</taxon>
        <taxon>Fungi</taxon>
        <taxon>Dikarya</taxon>
        <taxon>Basidiomycota</taxon>
        <taxon>Agaricomycotina</taxon>
        <taxon>Agaricomycetes</taxon>
        <taxon>Agaricomycetidae</taxon>
        <taxon>Agaricales</taxon>
        <taxon>Pluteineae</taxon>
        <taxon>Amanitaceae</taxon>
        <taxon>Amanita</taxon>
    </lineage>
</organism>
<proteinExistence type="predicted"/>
<evidence type="ECO:0000313" key="3">
    <source>
        <dbReference type="Proteomes" id="UP000054549"/>
    </source>
</evidence>
<name>A0A0C2X764_AMAMK</name>
<sequence length="167" mass="18477">MVRLDVNTQQTSCVPLKSVNSSPTSHLNISVSMAPSTPQNANQESSHHKKPSRPYQQQSLKSKESDPLPTSFKKLFRGWMHSKSSSQPVIPQDNNANLKLYEGTEYPDLVIQSLPSSSRDVEQGIGATLQDPHHSSTSGNTRIVTTDQQNVNSRDTEHIGKNVHRHG</sequence>